<dbReference type="PROSITE" id="PS51077">
    <property type="entry name" value="HTH_ICLR"/>
    <property type="match status" value="1"/>
</dbReference>
<feature type="domain" description="IclR-ED" evidence="5">
    <location>
        <begin position="74"/>
        <end position="256"/>
    </location>
</feature>
<dbReference type="InterPro" id="IPR005471">
    <property type="entry name" value="Tscrpt_reg_IclR_N"/>
</dbReference>
<dbReference type="InterPro" id="IPR014757">
    <property type="entry name" value="Tscrpt_reg_IclR_C"/>
</dbReference>
<dbReference type="InterPro" id="IPR011991">
    <property type="entry name" value="ArsR-like_HTH"/>
</dbReference>
<dbReference type="Pfam" id="PF09339">
    <property type="entry name" value="HTH_IclR"/>
    <property type="match status" value="1"/>
</dbReference>
<evidence type="ECO:0000256" key="1">
    <source>
        <dbReference type="ARBA" id="ARBA00023015"/>
    </source>
</evidence>
<keyword evidence="1" id="KW-0805">Transcription regulation</keyword>
<accession>A0A6P1MB07</accession>
<dbReference type="GO" id="GO:0003677">
    <property type="term" value="F:DNA binding"/>
    <property type="evidence" value="ECO:0007669"/>
    <property type="project" value="UniProtKB-KW"/>
</dbReference>
<dbReference type="SUPFAM" id="SSF55781">
    <property type="entry name" value="GAF domain-like"/>
    <property type="match status" value="1"/>
</dbReference>
<dbReference type="PANTHER" id="PTHR30136:SF35">
    <property type="entry name" value="HTH-TYPE TRANSCRIPTIONAL REGULATOR RV1719"/>
    <property type="match status" value="1"/>
</dbReference>
<dbReference type="RefSeq" id="WP_162361643.1">
    <property type="nucleotide sequence ID" value="NZ_CP047591.1"/>
</dbReference>
<dbReference type="PANTHER" id="PTHR30136">
    <property type="entry name" value="HELIX-TURN-HELIX TRANSCRIPTIONAL REGULATOR, ICLR FAMILY"/>
    <property type="match status" value="1"/>
</dbReference>
<dbReference type="InterPro" id="IPR029016">
    <property type="entry name" value="GAF-like_dom_sf"/>
</dbReference>
<evidence type="ECO:0000256" key="3">
    <source>
        <dbReference type="ARBA" id="ARBA00023163"/>
    </source>
</evidence>
<dbReference type="PROSITE" id="PS51078">
    <property type="entry name" value="ICLR_ED"/>
    <property type="match status" value="1"/>
</dbReference>
<dbReference type="GO" id="GO:0045892">
    <property type="term" value="P:negative regulation of DNA-templated transcription"/>
    <property type="evidence" value="ECO:0007669"/>
    <property type="project" value="TreeGrafter"/>
</dbReference>
<dbReference type="Pfam" id="PF01614">
    <property type="entry name" value="IclR_C"/>
    <property type="match status" value="1"/>
</dbReference>
<feature type="domain" description="HTH iclR-type" evidence="4">
    <location>
        <begin position="12"/>
        <end position="73"/>
    </location>
</feature>
<organism evidence="6 7">
    <name type="scientific">Aminipila terrae</name>
    <dbReference type="NCBI Taxonomy" id="2697030"/>
    <lineage>
        <taxon>Bacteria</taxon>
        <taxon>Bacillati</taxon>
        <taxon>Bacillota</taxon>
        <taxon>Clostridia</taxon>
        <taxon>Peptostreptococcales</taxon>
        <taxon>Anaerovoracaceae</taxon>
        <taxon>Aminipila</taxon>
    </lineage>
</organism>
<evidence type="ECO:0000256" key="2">
    <source>
        <dbReference type="ARBA" id="ARBA00023125"/>
    </source>
</evidence>
<keyword evidence="2" id="KW-0238">DNA-binding</keyword>
<proteinExistence type="predicted"/>
<dbReference type="CDD" id="cd00090">
    <property type="entry name" value="HTH_ARSR"/>
    <property type="match status" value="1"/>
</dbReference>
<dbReference type="InterPro" id="IPR036390">
    <property type="entry name" value="WH_DNA-bd_sf"/>
</dbReference>
<dbReference type="InterPro" id="IPR050707">
    <property type="entry name" value="HTH_MetabolicPath_Reg"/>
</dbReference>
<reference evidence="6 7" key="1">
    <citation type="submission" date="2020-01" db="EMBL/GenBank/DDBJ databases">
        <title>Genomic analysis of Aminipila sp. CBA3637.</title>
        <authorList>
            <person name="Kim Y.B."/>
            <person name="Roh S.W."/>
        </authorList>
    </citation>
    <scope>NUCLEOTIDE SEQUENCE [LARGE SCALE GENOMIC DNA]</scope>
    <source>
        <strain evidence="6 7">CBA3637</strain>
    </source>
</reference>
<dbReference type="Gene3D" id="3.30.450.40">
    <property type="match status" value="1"/>
</dbReference>
<dbReference type="GO" id="GO:0003700">
    <property type="term" value="F:DNA-binding transcription factor activity"/>
    <property type="evidence" value="ECO:0007669"/>
    <property type="project" value="TreeGrafter"/>
</dbReference>
<dbReference type="Proteomes" id="UP000463883">
    <property type="component" value="Chromosome"/>
</dbReference>
<evidence type="ECO:0000259" key="4">
    <source>
        <dbReference type="PROSITE" id="PS51077"/>
    </source>
</evidence>
<keyword evidence="7" id="KW-1185">Reference proteome</keyword>
<dbReference type="KEGG" id="amic:Ami3637_05225"/>
<dbReference type="SMART" id="SM00346">
    <property type="entry name" value="HTH_ICLR"/>
    <property type="match status" value="1"/>
</dbReference>
<keyword evidence="3" id="KW-0804">Transcription</keyword>
<dbReference type="EMBL" id="CP047591">
    <property type="protein sequence ID" value="QHI71869.1"/>
    <property type="molecule type" value="Genomic_DNA"/>
</dbReference>
<dbReference type="InterPro" id="IPR036388">
    <property type="entry name" value="WH-like_DNA-bd_sf"/>
</dbReference>
<dbReference type="Gene3D" id="1.10.10.10">
    <property type="entry name" value="Winged helix-like DNA-binding domain superfamily/Winged helix DNA-binding domain"/>
    <property type="match status" value="1"/>
</dbReference>
<dbReference type="AlphaFoldDB" id="A0A6P1MB07"/>
<evidence type="ECO:0000313" key="6">
    <source>
        <dbReference type="EMBL" id="QHI71869.1"/>
    </source>
</evidence>
<gene>
    <name evidence="6" type="ORF">Ami3637_05225</name>
</gene>
<dbReference type="SUPFAM" id="SSF46785">
    <property type="entry name" value="Winged helix' DNA-binding domain"/>
    <property type="match status" value="1"/>
</dbReference>
<name>A0A6P1MB07_9FIRM</name>
<sequence>MNDNGDETLKKFGAIEKTLNVLNAFTEKPYMYSAKELSDKLKFTKPTVHRILNTLEEQNYIRRSYDGKYAIGFKAYQIGMVYANNMDIYMEIRKVIEKIASVTGEQVGYAILEGTNVVSIYESQMQDSRIRYIAGAVYPINSGCYGKVLMTFSHTDQELCEILPEIELKQVSPGAIMDHKKLLEEYRTIREKGYGESEDEYLDGTVGLGVPVFKQDGSLAGCIALGAIKSERFHNQKLRYLDEIFKGANELKKIIL</sequence>
<evidence type="ECO:0000313" key="7">
    <source>
        <dbReference type="Proteomes" id="UP000463883"/>
    </source>
</evidence>
<protein>
    <submittedName>
        <fullName evidence="6">Helix-turn-helix domain-containing protein</fullName>
    </submittedName>
</protein>
<evidence type="ECO:0000259" key="5">
    <source>
        <dbReference type="PROSITE" id="PS51078"/>
    </source>
</evidence>